<feature type="domain" description="PpiC" evidence="2">
    <location>
        <begin position="150"/>
        <end position="254"/>
    </location>
</feature>
<dbReference type="SUPFAM" id="SSF54534">
    <property type="entry name" value="FKBP-like"/>
    <property type="match status" value="1"/>
</dbReference>
<dbReference type="AlphaFoldDB" id="A0A1W1DTU1"/>
<name>A0A1W1DTU1_9ZZZZ</name>
<dbReference type="PANTHER" id="PTHR47637">
    <property type="entry name" value="CHAPERONE SURA"/>
    <property type="match status" value="1"/>
</dbReference>
<dbReference type="PANTHER" id="PTHR47637:SF1">
    <property type="entry name" value="CHAPERONE SURA"/>
    <property type="match status" value="1"/>
</dbReference>
<dbReference type="EC" id="5.2.1.8" evidence="3"/>
<dbReference type="InterPro" id="IPR050280">
    <property type="entry name" value="OMP_Chaperone_SurA"/>
</dbReference>
<keyword evidence="1" id="KW-0732">Signal</keyword>
<dbReference type="PROSITE" id="PS50198">
    <property type="entry name" value="PPIC_PPIASE_2"/>
    <property type="match status" value="1"/>
</dbReference>
<dbReference type="Pfam" id="PF00639">
    <property type="entry name" value="Rotamase"/>
    <property type="match status" value="1"/>
</dbReference>
<dbReference type="InterPro" id="IPR027304">
    <property type="entry name" value="Trigger_fact/SurA_dom_sf"/>
</dbReference>
<organism evidence="3">
    <name type="scientific">hydrothermal vent metagenome</name>
    <dbReference type="NCBI Taxonomy" id="652676"/>
    <lineage>
        <taxon>unclassified sequences</taxon>
        <taxon>metagenomes</taxon>
        <taxon>ecological metagenomes</taxon>
    </lineage>
</organism>
<protein>
    <submittedName>
        <fullName evidence="3">Survival protein SurA (Peptidyl-prolyl cis-trans isomerase SurA)</fullName>
        <ecNumber evidence="3">5.2.1.8</ecNumber>
    </submittedName>
</protein>
<gene>
    <name evidence="3" type="ORF">MNB_SUP05-7-875</name>
</gene>
<reference evidence="3" key="1">
    <citation type="submission" date="2016-10" db="EMBL/GenBank/DDBJ databases">
        <authorList>
            <person name="de Groot N.N."/>
        </authorList>
    </citation>
    <scope>NUCLEOTIDE SEQUENCE</scope>
</reference>
<sequence length="298" mass="33412">MKYLLALVFTFSLNVLAVPNTIIAIVNDELITLDTISNDIGPSSTKAQKMALVDHQIDLVLQLEKIQEFGIKPKLSSINRMLSNIASQNGLTLMQLQANHQFDEIVENITQQLSLRGLKQLVLQKADISLTQAEIDAALAKNPSTSDNLNKQIKIAQIVINSIDQTDSLLQSKDDLITQFLIVLSDKINSGTSFSSLAKLHSQDPSYKNGGESGWLDENRLPAAFKQQLVNLQSGELSQPFQTKQGWRIFKIIDERSVDNHLIAIKSQLIQSKKNTYFKNWVKALKKNAYIEIFDHKL</sequence>
<dbReference type="GO" id="GO:0003755">
    <property type="term" value="F:peptidyl-prolyl cis-trans isomerase activity"/>
    <property type="evidence" value="ECO:0007669"/>
    <property type="project" value="UniProtKB-EC"/>
</dbReference>
<proteinExistence type="predicted"/>
<keyword evidence="3" id="KW-0413">Isomerase</keyword>
<dbReference type="InterPro" id="IPR000297">
    <property type="entry name" value="PPIase_PpiC"/>
</dbReference>
<evidence type="ECO:0000256" key="1">
    <source>
        <dbReference type="ARBA" id="ARBA00022729"/>
    </source>
</evidence>
<dbReference type="Gene3D" id="3.10.50.40">
    <property type="match status" value="1"/>
</dbReference>
<dbReference type="SUPFAM" id="SSF109998">
    <property type="entry name" value="Triger factor/SurA peptide-binding domain-like"/>
    <property type="match status" value="1"/>
</dbReference>
<dbReference type="EMBL" id="FPHW01000185">
    <property type="protein sequence ID" value="SFV85062.1"/>
    <property type="molecule type" value="Genomic_DNA"/>
</dbReference>
<evidence type="ECO:0000259" key="2">
    <source>
        <dbReference type="PROSITE" id="PS50198"/>
    </source>
</evidence>
<evidence type="ECO:0000313" key="3">
    <source>
        <dbReference type="EMBL" id="SFV85062.1"/>
    </source>
</evidence>
<dbReference type="Gene3D" id="1.10.4030.10">
    <property type="entry name" value="Porin chaperone SurA, peptide-binding domain"/>
    <property type="match status" value="1"/>
</dbReference>
<dbReference type="InterPro" id="IPR046357">
    <property type="entry name" value="PPIase_dom_sf"/>
</dbReference>
<accession>A0A1W1DTU1</accession>